<name>A0A319D950_9EURO</name>
<feature type="compositionally biased region" description="Basic and acidic residues" evidence="2">
    <location>
        <begin position="183"/>
        <end position="200"/>
    </location>
</feature>
<keyword evidence="4" id="KW-1185">Reference proteome</keyword>
<evidence type="ECO:0000313" key="4">
    <source>
        <dbReference type="Proteomes" id="UP000247810"/>
    </source>
</evidence>
<evidence type="ECO:0000256" key="2">
    <source>
        <dbReference type="SAM" id="MobiDB-lite"/>
    </source>
</evidence>
<reference evidence="3 4" key="1">
    <citation type="submission" date="2018-02" db="EMBL/GenBank/DDBJ databases">
        <title>The genomes of Aspergillus section Nigri reveals drivers in fungal speciation.</title>
        <authorList>
            <consortium name="DOE Joint Genome Institute"/>
            <person name="Vesth T.C."/>
            <person name="Nybo J."/>
            <person name="Theobald S."/>
            <person name="Brandl J."/>
            <person name="Frisvad J.C."/>
            <person name="Nielsen K.F."/>
            <person name="Lyhne E.K."/>
            <person name="Kogle M.E."/>
            <person name="Kuo A."/>
            <person name="Riley R."/>
            <person name="Clum A."/>
            <person name="Nolan M."/>
            <person name="Lipzen A."/>
            <person name="Salamov A."/>
            <person name="Henrissat B."/>
            <person name="Wiebenga A."/>
            <person name="De vries R.P."/>
            <person name="Grigoriev I.V."/>
            <person name="Mortensen U.H."/>
            <person name="Andersen M.R."/>
            <person name="Baker S.E."/>
        </authorList>
    </citation>
    <scope>NUCLEOTIDE SEQUENCE [LARGE SCALE GENOMIC DNA]</scope>
    <source>
        <strain evidence="3 4">CBS 707.79</strain>
    </source>
</reference>
<dbReference type="OrthoDB" id="4472881at2759"/>
<feature type="region of interest" description="Disordered" evidence="2">
    <location>
        <begin position="183"/>
        <end position="202"/>
    </location>
</feature>
<evidence type="ECO:0000256" key="1">
    <source>
        <dbReference type="SAM" id="Coils"/>
    </source>
</evidence>
<dbReference type="Proteomes" id="UP000247810">
    <property type="component" value="Unassembled WGS sequence"/>
</dbReference>
<feature type="coiled-coil region" evidence="1">
    <location>
        <begin position="204"/>
        <end position="231"/>
    </location>
</feature>
<organism evidence="3 4">
    <name type="scientific">Aspergillus ellipticus CBS 707.79</name>
    <dbReference type="NCBI Taxonomy" id="1448320"/>
    <lineage>
        <taxon>Eukaryota</taxon>
        <taxon>Fungi</taxon>
        <taxon>Dikarya</taxon>
        <taxon>Ascomycota</taxon>
        <taxon>Pezizomycotina</taxon>
        <taxon>Eurotiomycetes</taxon>
        <taxon>Eurotiomycetidae</taxon>
        <taxon>Eurotiales</taxon>
        <taxon>Aspergillaceae</taxon>
        <taxon>Aspergillus</taxon>
        <taxon>Aspergillus subgen. Circumdati</taxon>
    </lineage>
</organism>
<proteinExistence type="predicted"/>
<evidence type="ECO:0000313" key="3">
    <source>
        <dbReference type="EMBL" id="PYH93916.1"/>
    </source>
</evidence>
<accession>A0A319D950</accession>
<dbReference type="VEuPathDB" id="FungiDB:BO71DRAFT_242893"/>
<sequence>MGNRKRKAASLRLVDLTTTLETSEASTAGAIDVESKKRVEHEKVMDEKSHMAMARFWVEKAESLASPFGSLPKDPMMSRLEHEAMRKQTAALKVPQYEGVDKRPLPHETIAKFLRETKQDCPKAQAWLKAHDMTKIMREKMLLGIGEREDLKKQVIRNLRYRTLLALKAANASNEEVREVLSRFPAEKAEEPEDESRTDPRAQFQRVMAAHEKLQKALAEYEALRKRCQAE</sequence>
<gene>
    <name evidence="3" type="ORF">BO71DRAFT_242893</name>
</gene>
<dbReference type="STRING" id="1448320.A0A319D950"/>
<dbReference type="EMBL" id="KZ825882">
    <property type="protein sequence ID" value="PYH93916.1"/>
    <property type="molecule type" value="Genomic_DNA"/>
</dbReference>
<keyword evidence="1" id="KW-0175">Coiled coil</keyword>
<dbReference type="AlphaFoldDB" id="A0A319D950"/>
<protein>
    <submittedName>
        <fullName evidence="3">Uncharacterized protein</fullName>
    </submittedName>
</protein>